<feature type="transmembrane region" description="Helical" evidence="1">
    <location>
        <begin position="12"/>
        <end position="35"/>
    </location>
</feature>
<dbReference type="Proteomes" id="UP000184368">
    <property type="component" value="Unassembled WGS sequence"/>
</dbReference>
<gene>
    <name evidence="3" type="ORF">SAMN05444008_106138</name>
</gene>
<feature type="transmembrane region" description="Helical" evidence="1">
    <location>
        <begin position="47"/>
        <end position="67"/>
    </location>
</feature>
<keyword evidence="1" id="KW-0472">Membrane</keyword>
<dbReference type="RefSeq" id="WP_073042354.1">
    <property type="nucleotide sequence ID" value="NZ_FQUO01000006.1"/>
</dbReference>
<organism evidence="3 4">
    <name type="scientific">Cnuella takakiae</name>
    <dbReference type="NCBI Taxonomy" id="1302690"/>
    <lineage>
        <taxon>Bacteria</taxon>
        <taxon>Pseudomonadati</taxon>
        <taxon>Bacteroidota</taxon>
        <taxon>Chitinophagia</taxon>
        <taxon>Chitinophagales</taxon>
        <taxon>Chitinophagaceae</taxon>
        <taxon>Cnuella</taxon>
    </lineage>
</organism>
<dbReference type="PANTHER" id="PTHR42208:SF1">
    <property type="entry name" value="HEAVY METAL TRANSPORTER"/>
    <property type="match status" value="1"/>
</dbReference>
<feature type="transmembrane region" description="Helical" evidence="1">
    <location>
        <begin position="79"/>
        <end position="96"/>
    </location>
</feature>
<evidence type="ECO:0000259" key="2">
    <source>
        <dbReference type="Pfam" id="PF13386"/>
    </source>
</evidence>
<name>A0A1M5A6K4_9BACT</name>
<protein>
    <recommendedName>
        <fullName evidence="2">Urease accessory protein UreH-like transmembrane domain-containing protein</fullName>
    </recommendedName>
</protein>
<proteinExistence type="predicted"/>
<feature type="transmembrane region" description="Helical" evidence="1">
    <location>
        <begin position="132"/>
        <end position="150"/>
    </location>
</feature>
<dbReference type="PANTHER" id="PTHR42208">
    <property type="entry name" value="HEAVY METAL TRANSPORTER-RELATED"/>
    <property type="match status" value="1"/>
</dbReference>
<dbReference type="EMBL" id="FQUO01000006">
    <property type="protein sequence ID" value="SHF25933.1"/>
    <property type="molecule type" value="Genomic_DNA"/>
</dbReference>
<feature type="domain" description="Urease accessory protein UreH-like transmembrane" evidence="2">
    <location>
        <begin position="9"/>
        <end position="209"/>
    </location>
</feature>
<dbReference type="AlphaFoldDB" id="A0A1M5A6K4"/>
<keyword evidence="1" id="KW-0812">Transmembrane</keyword>
<keyword evidence="1" id="KW-1133">Transmembrane helix</keyword>
<dbReference type="OrthoDB" id="594443at2"/>
<keyword evidence="4" id="KW-1185">Reference proteome</keyword>
<feature type="transmembrane region" description="Helical" evidence="1">
    <location>
        <begin position="162"/>
        <end position="186"/>
    </location>
</feature>
<dbReference type="STRING" id="1302690.BUE76_09335"/>
<dbReference type="Pfam" id="PF13386">
    <property type="entry name" value="DsbD_2"/>
    <property type="match status" value="1"/>
</dbReference>
<evidence type="ECO:0000256" key="1">
    <source>
        <dbReference type="SAM" id="Phobius"/>
    </source>
</evidence>
<dbReference type="InterPro" id="IPR039447">
    <property type="entry name" value="UreH-like_TM_dom"/>
</dbReference>
<reference evidence="3 4" key="1">
    <citation type="submission" date="2016-11" db="EMBL/GenBank/DDBJ databases">
        <authorList>
            <person name="Jaros S."/>
            <person name="Januszkiewicz K."/>
            <person name="Wedrychowicz H."/>
        </authorList>
    </citation>
    <scope>NUCLEOTIDE SEQUENCE [LARGE SCALE GENOMIC DNA]</scope>
    <source>
        <strain evidence="3 4">DSM 26897</strain>
    </source>
</reference>
<evidence type="ECO:0000313" key="3">
    <source>
        <dbReference type="EMBL" id="SHF25933.1"/>
    </source>
</evidence>
<sequence>MTLSETITTAFLMGAVGSLHCVGMCGPLALALPLGHRSNSGRVVGGVLYNLGRITTYSLLGLVLGLAGQTFMSGKVQQVFSMVLGAGILLYLLLPVKLKATSAVSSAANKPFIQLRQALASLFRSKAYTSHYLVGVLNGLLPCGLIYMAVTTSFLTGSAIKGSLFMASFGLGTFPAMLAVVFFGNLANQQVRLQLRKAVPVFLGMMGVLLILRGMNLGIPFVSPELPDLAKADPVSCH</sequence>
<feature type="transmembrane region" description="Helical" evidence="1">
    <location>
        <begin position="198"/>
        <end position="219"/>
    </location>
</feature>
<evidence type="ECO:0000313" key="4">
    <source>
        <dbReference type="Proteomes" id="UP000184368"/>
    </source>
</evidence>
<accession>A0A1M5A6K4</accession>